<dbReference type="EMBL" id="CP093347">
    <property type="protein sequence ID" value="WOH03163.1"/>
    <property type="molecule type" value="Genomic_DNA"/>
</dbReference>
<dbReference type="AlphaFoldDB" id="A0AAF0X8E3"/>
<organism evidence="6 7">
    <name type="scientific">Daucus carota subsp. sativus</name>
    <name type="common">Carrot</name>
    <dbReference type="NCBI Taxonomy" id="79200"/>
    <lineage>
        <taxon>Eukaryota</taxon>
        <taxon>Viridiplantae</taxon>
        <taxon>Streptophyta</taxon>
        <taxon>Embryophyta</taxon>
        <taxon>Tracheophyta</taxon>
        <taxon>Spermatophyta</taxon>
        <taxon>Magnoliopsida</taxon>
        <taxon>eudicotyledons</taxon>
        <taxon>Gunneridae</taxon>
        <taxon>Pentapetalae</taxon>
        <taxon>asterids</taxon>
        <taxon>campanulids</taxon>
        <taxon>Apiales</taxon>
        <taxon>Apiaceae</taxon>
        <taxon>Apioideae</taxon>
        <taxon>Scandiceae</taxon>
        <taxon>Daucinae</taxon>
        <taxon>Daucus</taxon>
        <taxon>Daucus sect. Daucus</taxon>
    </lineage>
</organism>
<dbReference type="GO" id="GO:0008270">
    <property type="term" value="F:zinc ion binding"/>
    <property type="evidence" value="ECO:0007669"/>
    <property type="project" value="UniProtKB-KW"/>
</dbReference>
<dbReference type="KEGG" id="dcr:108223305"/>
<protein>
    <recommendedName>
        <fullName evidence="5">Zinc finger PHD-type domain-containing protein</fullName>
    </recommendedName>
</protein>
<keyword evidence="2" id="KW-0677">Repeat</keyword>
<dbReference type="InterPro" id="IPR013083">
    <property type="entry name" value="Znf_RING/FYVE/PHD"/>
</dbReference>
<dbReference type="InterPro" id="IPR055198">
    <property type="entry name" value="NSD_PHD"/>
</dbReference>
<dbReference type="CDD" id="cd15566">
    <property type="entry name" value="PHD3_NSD"/>
    <property type="match status" value="1"/>
</dbReference>
<reference evidence="6" key="2">
    <citation type="submission" date="2022-03" db="EMBL/GenBank/DDBJ databases">
        <title>Draft title - Genomic analysis of global carrot germplasm unveils the trajectory of domestication and the origin of high carotenoid orange carrot.</title>
        <authorList>
            <person name="Iorizzo M."/>
            <person name="Ellison S."/>
            <person name="Senalik D."/>
            <person name="Macko-Podgorni A."/>
            <person name="Grzebelus D."/>
            <person name="Bostan H."/>
            <person name="Rolling W."/>
            <person name="Curaba J."/>
            <person name="Simon P."/>
        </authorList>
    </citation>
    <scope>NUCLEOTIDE SEQUENCE</scope>
    <source>
        <tissue evidence="6">Leaf</tissue>
    </source>
</reference>
<keyword evidence="3" id="KW-0863">Zinc-finger</keyword>
<sequence>MRYYEEEGEIIPDCVINYQTVDENNQPVPFSVLPLLWSEDETPAPGNSDTQILLCGTAVTGPKMYEKVIAWRPEISYALPMIYVLSKENKVWMQLRKPRRSFEDCIMSTLVTVHCLHFLKWNRKADVSALWTQLRKVFSTYDVAPSKRHLLCHLPLINEAAKRDKGLGKSELLPTLLLEIKLNFEVGSQVDYEEDDSDNDDATFDSVCVLCDNGGVLLCCEDKCLRSFHPNINVGVESSCESLGYSDSQVDAMQTFFCNNCRYQQHQCFVCGKLGSSDQSSVPEVFQCANADCGHFYHPNCVAELLQPCDTFKRSELQQKIHSGESFVCPAHKCNICVKGEEKTVHELQFAMCRRCPKAYHRKCLPSEITFQSDGIIDQRAWDGLLSNRVLIYCMDHEILSEIGTPKRDHIIFPNVEGKMQTTSGLLSSKEKMIKSKDMGTLTMTSPLKRSLKHAGIYCGHSTSATFTGEKVFRHANIDKSKLSVPQKTMHMPNSDKGKISDGYKNRIADKFMKVESRGQPPVDIELKLRMLKLIEDSTSSFNKEEFLKGKKTSSLYSSHARIAEDKTFTEGKVKGYVKAVQTALKILNDGGKLEDAKAVCEPQVLKQLVRWKKQLDVYLAPVLHGNRYTSYGRHFTKVDKLELIVDKLKWYVQDGDTIVDFCCGSNDFSCLMRERLHKMGKICSFRNFDLFTPKNDFNFEQKDWMTVTLEELPAGSNLIMGLNPPFGVNGNLANKFIDKALTFKPKLIILIVPSLTERLDRKRKLPYDIIWEDQCLLSGKAFYLPGSVDVNDKQLEQHNRLAPPLYLWSRPDWTAKHKQIAETHGHFTVTRDSLQMGKMDTGENHDGMYQDMEVDSPVYLPCNNADQKSSFDWSLMGSYPSHYPTGMQHRAVSSDAMWDVYHKVLPQHSDVPGAMQGIIHEVPPLHPSVGYNSVDGVHHGAFPPPCQYPTEPYYYPGWPGF</sequence>
<dbReference type="SMART" id="SM00249">
    <property type="entry name" value="PHD"/>
    <property type="match status" value="3"/>
</dbReference>
<dbReference type="GO" id="GO:0006338">
    <property type="term" value="P:chromatin remodeling"/>
    <property type="evidence" value="ECO:0007669"/>
    <property type="project" value="UniProtKB-ARBA"/>
</dbReference>
<evidence type="ECO:0000256" key="2">
    <source>
        <dbReference type="ARBA" id="ARBA00022737"/>
    </source>
</evidence>
<dbReference type="Pfam" id="PF22908">
    <property type="entry name" value="PHD_NSD"/>
    <property type="match status" value="1"/>
</dbReference>
<feature type="domain" description="Zinc finger PHD-type" evidence="5">
    <location>
        <begin position="267"/>
        <end position="333"/>
    </location>
</feature>
<dbReference type="Pfam" id="PF26055">
    <property type="entry name" value="Mtase_EDM2"/>
    <property type="match status" value="1"/>
</dbReference>
<evidence type="ECO:0000256" key="3">
    <source>
        <dbReference type="ARBA" id="ARBA00022771"/>
    </source>
</evidence>
<name>A0AAF0X8E3_DAUCS</name>
<dbReference type="InterPro" id="IPR055197">
    <property type="entry name" value="PHDvar_NSD"/>
</dbReference>
<reference evidence="6" key="1">
    <citation type="journal article" date="2016" name="Nat. Genet.">
        <title>A high-quality carrot genome assembly provides new insights into carotenoid accumulation and asterid genome evolution.</title>
        <authorList>
            <person name="Iorizzo M."/>
            <person name="Ellison S."/>
            <person name="Senalik D."/>
            <person name="Zeng P."/>
            <person name="Satapoomin P."/>
            <person name="Huang J."/>
            <person name="Bowman M."/>
            <person name="Iovene M."/>
            <person name="Sanseverino W."/>
            <person name="Cavagnaro P."/>
            <person name="Yildiz M."/>
            <person name="Macko-Podgorni A."/>
            <person name="Moranska E."/>
            <person name="Grzebelus E."/>
            <person name="Grzebelus D."/>
            <person name="Ashrafi H."/>
            <person name="Zheng Z."/>
            <person name="Cheng S."/>
            <person name="Spooner D."/>
            <person name="Van Deynze A."/>
            <person name="Simon P."/>
        </authorList>
    </citation>
    <scope>NUCLEOTIDE SEQUENCE</scope>
    <source>
        <tissue evidence="6">Leaf</tissue>
    </source>
</reference>
<dbReference type="Gene3D" id="3.30.40.10">
    <property type="entry name" value="Zinc/RING finger domain, C3HC4 (zinc finger)"/>
    <property type="match status" value="2"/>
</dbReference>
<dbReference type="PANTHER" id="PTHR46235">
    <property type="entry name" value="PHD FINGER-CONTAINING PROTEIN DDB_G0268158"/>
    <property type="match status" value="1"/>
</dbReference>
<dbReference type="PANTHER" id="PTHR46235:SF13">
    <property type="entry name" value="EDM2-LIKE PROTEIN1"/>
    <property type="match status" value="1"/>
</dbReference>
<feature type="domain" description="Zinc finger PHD-type" evidence="5">
    <location>
        <begin position="334"/>
        <end position="398"/>
    </location>
</feature>
<evidence type="ECO:0000256" key="1">
    <source>
        <dbReference type="ARBA" id="ARBA00022723"/>
    </source>
</evidence>
<feature type="domain" description="Zinc finger PHD-type" evidence="5">
    <location>
        <begin position="207"/>
        <end position="262"/>
    </location>
</feature>
<dbReference type="InterPro" id="IPR058939">
    <property type="entry name" value="Mtase_EDM2"/>
</dbReference>
<gene>
    <name evidence="6" type="ORF">DCAR_0522557</name>
</gene>
<dbReference type="InterPro" id="IPR001965">
    <property type="entry name" value="Znf_PHD"/>
</dbReference>
<evidence type="ECO:0000313" key="7">
    <source>
        <dbReference type="Proteomes" id="UP000077755"/>
    </source>
</evidence>
<dbReference type="SUPFAM" id="SSF53335">
    <property type="entry name" value="S-adenosyl-L-methionine-dependent methyltransferases"/>
    <property type="match status" value="1"/>
</dbReference>
<dbReference type="CDD" id="cd15565">
    <property type="entry name" value="PHD2_NSD"/>
    <property type="match status" value="1"/>
</dbReference>
<evidence type="ECO:0000256" key="4">
    <source>
        <dbReference type="ARBA" id="ARBA00022833"/>
    </source>
</evidence>
<evidence type="ECO:0000259" key="5">
    <source>
        <dbReference type="SMART" id="SM00249"/>
    </source>
</evidence>
<proteinExistence type="predicted"/>
<keyword evidence="1" id="KW-0479">Metal-binding</keyword>
<evidence type="ECO:0000313" key="6">
    <source>
        <dbReference type="EMBL" id="WOH03163.1"/>
    </source>
</evidence>
<dbReference type="Pfam" id="PF23004">
    <property type="entry name" value="PHDvar_NSD"/>
    <property type="match status" value="1"/>
</dbReference>
<accession>A0AAF0X8E3</accession>
<keyword evidence="4" id="KW-0862">Zinc</keyword>
<dbReference type="InterPro" id="IPR029063">
    <property type="entry name" value="SAM-dependent_MTases_sf"/>
</dbReference>
<keyword evidence="7" id="KW-1185">Reference proteome</keyword>
<dbReference type="Proteomes" id="UP000077755">
    <property type="component" value="Chromosome 5"/>
</dbReference>